<feature type="region of interest" description="Disordered" evidence="1">
    <location>
        <begin position="314"/>
        <end position="370"/>
    </location>
</feature>
<dbReference type="OrthoDB" id="2444991at2759"/>
<accession>A0A197JC31</accession>
<feature type="compositionally biased region" description="Low complexity" evidence="1">
    <location>
        <begin position="23"/>
        <end position="32"/>
    </location>
</feature>
<feature type="region of interest" description="Disordered" evidence="1">
    <location>
        <begin position="1"/>
        <end position="32"/>
    </location>
</feature>
<evidence type="ECO:0000313" key="2">
    <source>
        <dbReference type="EMBL" id="OAQ22029.1"/>
    </source>
</evidence>
<dbReference type="AlphaFoldDB" id="A0A197JC31"/>
<organism evidence="2 3">
    <name type="scientific">Linnemannia elongata AG-77</name>
    <dbReference type="NCBI Taxonomy" id="1314771"/>
    <lineage>
        <taxon>Eukaryota</taxon>
        <taxon>Fungi</taxon>
        <taxon>Fungi incertae sedis</taxon>
        <taxon>Mucoromycota</taxon>
        <taxon>Mortierellomycotina</taxon>
        <taxon>Mortierellomycetes</taxon>
        <taxon>Mortierellales</taxon>
        <taxon>Mortierellaceae</taxon>
        <taxon>Linnemannia</taxon>
    </lineage>
</organism>
<sequence>MGISSKPKPKPISTRTRSAARKQQTQPTLTTLTTKVVGSAAATHGQGRVILTKHSNTTNTDDLDENGADDSTLTPSLQLNETTRDGITYFKDEYAHFRGFKPKAPSTVPHPNADSKGKWVSIQDSFRTQATTSTREQNQGQEQEKVASVVTIPTVTVVVPRGAAPAIISHTETVAAPVTGHNLDKDDGFDDDKDFSDALYDALQSSDFNDVVATAIHNAYQDGTINDHHPPIVGMSLVALGKRRRMIVEEEPDEETGTAPLSTAVITTNASGVSGDRGNIGFGANANANGSDSTTVPLDKRRRIITEEGSAAITTNATSSTSDTSNTSDTSRTSGISDINANVNASGGSNSTTVPPAPCGSARSHPVDDQPSARLSRIIWPSLDDSAKRCSHMDAVSKLPVGIRLCVWNDAAEFSCLRCLGLSMTAVCLSRTISIPGSLPPVDCCPLVRSARRNHHLRNYFPKCYEGGCRVCPSPLQQQGPPIDPRCWTVILERKRVDFYLRCQNATTDSHQKSFAELCKNMDNLSAKIKKSYPYLNHTQYSTLMRLTEASNANFIQK</sequence>
<feature type="region of interest" description="Disordered" evidence="1">
    <location>
        <begin position="54"/>
        <end position="74"/>
    </location>
</feature>
<gene>
    <name evidence="2" type="ORF">K457DRAFT_26482</name>
</gene>
<reference evidence="2 3" key="1">
    <citation type="submission" date="2016-05" db="EMBL/GenBank/DDBJ databases">
        <title>Genome sequencing reveals origins of a unique bacterial endosymbiosis in the earliest lineages of terrestrial Fungi.</title>
        <authorList>
            <consortium name="DOE Joint Genome Institute"/>
            <person name="Uehling J."/>
            <person name="Gryganskyi A."/>
            <person name="Hameed K."/>
            <person name="Tschaplinski T."/>
            <person name="Misztal P."/>
            <person name="Wu S."/>
            <person name="Desiro A."/>
            <person name="Vande Pol N."/>
            <person name="Du Z.-Y."/>
            <person name="Zienkiewicz A."/>
            <person name="Zienkiewicz K."/>
            <person name="Morin E."/>
            <person name="Tisserant E."/>
            <person name="Splivallo R."/>
            <person name="Hainaut M."/>
            <person name="Henrissat B."/>
            <person name="Ohm R."/>
            <person name="Kuo A."/>
            <person name="Yan J."/>
            <person name="Lipzen A."/>
            <person name="Nolan M."/>
            <person name="Labutti K."/>
            <person name="Barry K."/>
            <person name="Goldstein A."/>
            <person name="Labbe J."/>
            <person name="Schadt C."/>
            <person name="Tuskan G."/>
            <person name="Grigoriev I."/>
            <person name="Martin F."/>
            <person name="Vilgalys R."/>
            <person name="Bonito G."/>
        </authorList>
    </citation>
    <scope>NUCLEOTIDE SEQUENCE [LARGE SCALE GENOMIC DNA]</scope>
    <source>
        <strain evidence="2 3">AG-77</strain>
    </source>
</reference>
<keyword evidence="3" id="KW-1185">Reference proteome</keyword>
<evidence type="ECO:0000313" key="3">
    <source>
        <dbReference type="Proteomes" id="UP000078512"/>
    </source>
</evidence>
<feature type="compositionally biased region" description="Low complexity" evidence="1">
    <location>
        <begin position="314"/>
        <end position="351"/>
    </location>
</feature>
<protein>
    <submittedName>
        <fullName evidence="2">Uncharacterized protein</fullName>
    </submittedName>
</protein>
<name>A0A197JC31_9FUNG</name>
<dbReference type="Proteomes" id="UP000078512">
    <property type="component" value="Unassembled WGS sequence"/>
</dbReference>
<evidence type="ECO:0000256" key="1">
    <source>
        <dbReference type="SAM" id="MobiDB-lite"/>
    </source>
</evidence>
<proteinExistence type="predicted"/>
<dbReference type="EMBL" id="KV442286">
    <property type="protein sequence ID" value="OAQ22029.1"/>
    <property type="molecule type" value="Genomic_DNA"/>
</dbReference>